<sequence length="247" mass="28107">MFSTTPIRYLPPAPPRRIASGYLSLTPDSLVGDRFSMTHLNPSSPTELKGPTDAGLLERLEGTVDAMSKEIERLHQDIHRLRSKYRAMQVESKPQPRPLARSNAYTQTGPDTLTKPAIGLPKHMRQALVQAEYPDGHGFRFANAPESIEEIYTEFCERRNNIPCPLELERRYGEVWRGRSAYTLSKTYGRRKIVYDTVENGIRNGLTRDGSIKMLQRFLDTNKISLSVCMNSKTVKLPEVFKKHQST</sequence>
<dbReference type="PANTHER" id="PTHR37784:SF2">
    <property type="entry name" value="HIGH-OSMOLARITY-INDUCED TRANSCRIPTION PROTEIN 1"/>
    <property type="match status" value="1"/>
</dbReference>
<dbReference type="OrthoDB" id="428577at2759"/>
<dbReference type="RefSeq" id="XP_018983401.1">
    <property type="nucleotide sequence ID" value="XM_019131043.1"/>
</dbReference>
<dbReference type="EMBL" id="KV454437">
    <property type="protein sequence ID" value="ODQ78073.1"/>
    <property type="molecule type" value="Genomic_DNA"/>
</dbReference>
<organism evidence="3 4">
    <name type="scientific">Babjeviella inositovora NRRL Y-12698</name>
    <dbReference type="NCBI Taxonomy" id="984486"/>
    <lineage>
        <taxon>Eukaryota</taxon>
        <taxon>Fungi</taxon>
        <taxon>Dikarya</taxon>
        <taxon>Ascomycota</taxon>
        <taxon>Saccharomycotina</taxon>
        <taxon>Pichiomycetes</taxon>
        <taxon>Serinales incertae sedis</taxon>
        <taxon>Babjeviella</taxon>
    </lineage>
</organism>
<evidence type="ECO:0000256" key="1">
    <source>
        <dbReference type="SAM" id="MobiDB-lite"/>
    </source>
</evidence>
<dbReference type="GeneID" id="30148896"/>
<evidence type="ECO:0000259" key="2">
    <source>
        <dbReference type="Pfam" id="PF12550"/>
    </source>
</evidence>
<dbReference type="GO" id="GO:0000978">
    <property type="term" value="F:RNA polymerase II cis-regulatory region sequence-specific DNA binding"/>
    <property type="evidence" value="ECO:0007669"/>
    <property type="project" value="TreeGrafter"/>
</dbReference>
<evidence type="ECO:0000313" key="3">
    <source>
        <dbReference type="EMBL" id="ODQ78073.1"/>
    </source>
</evidence>
<dbReference type="GO" id="GO:0000981">
    <property type="term" value="F:DNA-binding transcription factor activity, RNA polymerase II-specific"/>
    <property type="evidence" value="ECO:0007669"/>
    <property type="project" value="TreeGrafter"/>
</dbReference>
<dbReference type="PANTHER" id="PTHR37784">
    <property type="entry name" value="PROTEIN MSN1"/>
    <property type="match status" value="1"/>
</dbReference>
<dbReference type="Proteomes" id="UP000094336">
    <property type="component" value="Unassembled WGS sequence"/>
</dbReference>
<reference evidence="4" key="1">
    <citation type="submission" date="2016-05" db="EMBL/GenBank/DDBJ databases">
        <title>Comparative genomics of biotechnologically important yeasts.</title>
        <authorList>
            <consortium name="DOE Joint Genome Institute"/>
            <person name="Riley R."/>
            <person name="Haridas S."/>
            <person name="Wolfe K.H."/>
            <person name="Lopes M.R."/>
            <person name="Hittinger C.T."/>
            <person name="Goker M."/>
            <person name="Salamov A."/>
            <person name="Wisecaver J."/>
            <person name="Long T.M."/>
            <person name="Aerts A.L."/>
            <person name="Barry K."/>
            <person name="Choi C."/>
            <person name="Clum A."/>
            <person name="Coughlan A.Y."/>
            <person name="Deshpande S."/>
            <person name="Douglass A.P."/>
            <person name="Hanson S.J."/>
            <person name="Klenk H.-P."/>
            <person name="Labutti K."/>
            <person name="Lapidus A."/>
            <person name="Lindquist E."/>
            <person name="Lipzen A."/>
            <person name="Meier-Kolthoff J.P."/>
            <person name="Ohm R.A."/>
            <person name="Otillar R.P."/>
            <person name="Pangilinan J."/>
            <person name="Peng Y."/>
            <person name="Rokas A."/>
            <person name="Rosa C.A."/>
            <person name="Scheuner C."/>
            <person name="Sibirny A.A."/>
            <person name="Slot J.C."/>
            <person name="Stielow J.B."/>
            <person name="Sun H."/>
            <person name="Kurtzman C.P."/>
            <person name="Blackwell M."/>
            <person name="Grigoriev I.V."/>
            <person name="Jeffries T.W."/>
        </authorList>
    </citation>
    <scope>NUCLEOTIDE SEQUENCE [LARGE SCALE GENOMIC DNA]</scope>
    <source>
        <strain evidence="4">NRRL Y-12698</strain>
    </source>
</reference>
<feature type="region of interest" description="Disordered" evidence="1">
    <location>
        <begin position="88"/>
        <end position="113"/>
    </location>
</feature>
<dbReference type="InterPro" id="IPR022210">
    <property type="entry name" value="TF_GCR1-like"/>
</dbReference>
<proteinExistence type="predicted"/>
<gene>
    <name evidence="3" type="ORF">BABINDRAFT_177659</name>
</gene>
<dbReference type="AlphaFoldDB" id="A0A1E3QK58"/>
<dbReference type="GO" id="GO:0060963">
    <property type="term" value="P:positive regulation of ribosomal protein gene transcription by RNA polymerase II"/>
    <property type="evidence" value="ECO:0007669"/>
    <property type="project" value="TreeGrafter"/>
</dbReference>
<feature type="domain" description="Transcription activator GCR1-like" evidence="2">
    <location>
        <begin position="139"/>
        <end position="217"/>
    </location>
</feature>
<name>A0A1E3QK58_9ASCO</name>
<keyword evidence="4" id="KW-1185">Reference proteome</keyword>
<accession>A0A1E3QK58</accession>
<dbReference type="Pfam" id="PF12550">
    <property type="entry name" value="GCR1_C"/>
    <property type="match status" value="1"/>
</dbReference>
<protein>
    <recommendedName>
        <fullName evidence="2">Transcription activator GCR1-like domain-containing protein</fullName>
    </recommendedName>
</protein>
<dbReference type="InterPro" id="IPR052146">
    <property type="entry name" value="HOT1"/>
</dbReference>
<evidence type="ECO:0000313" key="4">
    <source>
        <dbReference type="Proteomes" id="UP000094336"/>
    </source>
</evidence>